<reference evidence="3" key="2">
    <citation type="submission" date="2015-01" db="EMBL/GenBank/DDBJ databases">
        <title>Evolutionary Origins and Diversification of the Mycorrhizal Mutualists.</title>
        <authorList>
            <consortium name="DOE Joint Genome Institute"/>
            <consortium name="Mycorrhizal Genomics Consortium"/>
            <person name="Kohler A."/>
            <person name="Kuo A."/>
            <person name="Nagy L.G."/>
            <person name="Floudas D."/>
            <person name="Copeland A."/>
            <person name="Barry K.W."/>
            <person name="Cichocki N."/>
            <person name="Veneault-Fourrey C."/>
            <person name="LaButti K."/>
            <person name="Lindquist E.A."/>
            <person name="Lipzen A."/>
            <person name="Lundell T."/>
            <person name="Morin E."/>
            <person name="Murat C."/>
            <person name="Riley R."/>
            <person name="Ohm R."/>
            <person name="Sun H."/>
            <person name="Tunlid A."/>
            <person name="Henrissat B."/>
            <person name="Grigoriev I.V."/>
            <person name="Hibbett D.S."/>
            <person name="Martin F."/>
        </authorList>
    </citation>
    <scope>NUCLEOTIDE SEQUENCE [LARGE SCALE GENOMIC DNA]</scope>
    <source>
        <strain evidence="3">Zn</strain>
    </source>
</reference>
<dbReference type="EMBL" id="KN832878">
    <property type="protein sequence ID" value="KIM99487.1"/>
    <property type="molecule type" value="Genomic_DNA"/>
</dbReference>
<dbReference type="HOGENOM" id="CLU_1825844_0_0_1"/>
<evidence type="ECO:0000313" key="3">
    <source>
        <dbReference type="Proteomes" id="UP000054321"/>
    </source>
</evidence>
<gene>
    <name evidence="2" type="ORF">OIDMADRAFT_180939</name>
</gene>
<name>A0A0C3DC14_OIDMZ</name>
<sequence>MDPDSDPLGRADGYPRHKPSASGERTIRGAYSVDCVPCNAGYTKCRSLGRGTAEQLCHYVENLPSPENIKFRPPSDALVYLLHREEAGSFAGVLAAIRGLGCIRAFLANKVAYLVLGPRGVEWQALPHMEWQPGSQVDPGA</sequence>
<dbReference type="InParanoid" id="A0A0C3DC14"/>
<organism evidence="2 3">
    <name type="scientific">Oidiodendron maius (strain Zn)</name>
    <dbReference type="NCBI Taxonomy" id="913774"/>
    <lineage>
        <taxon>Eukaryota</taxon>
        <taxon>Fungi</taxon>
        <taxon>Dikarya</taxon>
        <taxon>Ascomycota</taxon>
        <taxon>Pezizomycotina</taxon>
        <taxon>Leotiomycetes</taxon>
        <taxon>Leotiomycetes incertae sedis</taxon>
        <taxon>Myxotrichaceae</taxon>
        <taxon>Oidiodendron</taxon>
    </lineage>
</organism>
<proteinExistence type="predicted"/>
<feature type="region of interest" description="Disordered" evidence="1">
    <location>
        <begin position="1"/>
        <end position="23"/>
    </location>
</feature>
<evidence type="ECO:0000256" key="1">
    <source>
        <dbReference type="SAM" id="MobiDB-lite"/>
    </source>
</evidence>
<reference evidence="2 3" key="1">
    <citation type="submission" date="2014-04" db="EMBL/GenBank/DDBJ databases">
        <authorList>
            <consortium name="DOE Joint Genome Institute"/>
            <person name="Kuo A."/>
            <person name="Martino E."/>
            <person name="Perotto S."/>
            <person name="Kohler A."/>
            <person name="Nagy L.G."/>
            <person name="Floudas D."/>
            <person name="Copeland A."/>
            <person name="Barry K.W."/>
            <person name="Cichocki N."/>
            <person name="Veneault-Fourrey C."/>
            <person name="LaButti K."/>
            <person name="Lindquist E.A."/>
            <person name="Lipzen A."/>
            <person name="Lundell T."/>
            <person name="Morin E."/>
            <person name="Murat C."/>
            <person name="Sun H."/>
            <person name="Tunlid A."/>
            <person name="Henrissat B."/>
            <person name="Grigoriev I.V."/>
            <person name="Hibbett D.S."/>
            <person name="Martin F."/>
            <person name="Nordberg H.P."/>
            <person name="Cantor M.N."/>
            <person name="Hua S.X."/>
        </authorList>
    </citation>
    <scope>NUCLEOTIDE SEQUENCE [LARGE SCALE GENOMIC DNA]</scope>
    <source>
        <strain evidence="2 3">Zn</strain>
    </source>
</reference>
<accession>A0A0C3DC14</accession>
<dbReference type="Proteomes" id="UP000054321">
    <property type="component" value="Unassembled WGS sequence"/>
</dbReference>
<protein>
    <submittedName>
        <fullName evidence="2">Uncharacterized protein</fullName>
    </submittedName>
</protein>
<dbReference type="AlphaFoldDB" id="A0A0C3DC14"/>
<keyword evidence="3" id="KW-1185">Reference proteome</keyword>
<evidence type="ECO:0000313" key="2">
    <source>
        <dbReference type="EMBL" id="KIM99487.1"/>
    </source>
</evidence>